<protein>
    <submittedName>
        <fullName evidence="2">Uncharacterized protein</fullName>
    </submittedName>
</protein>
<dbReference type="AlphaFoldDB" id="A0A9Q9EF96"/>
<feature type="compositionally biased region" description="Polar residues" evidence="1">
    <location>
        <begin position="257"/>
        <end position="267"/>
    </location>
</feature>
<sequence>MEELEETISPARAWEIMMTNVVSFTDATIQNHLRTFAIALVKHRQLAAAHSQEAFNEDNALLHLVCTIHGARPEPGTILSIERFALAPCLTLAMWDSLYYALIAEVRSQYAAATMSTGDKILHEHGSTGDATNQPFTVDGFQVLLKNIWGFLVDPRLLGPLETAVRIHEVAETLRAGDIDHEFRQTFQQLWQGYSVREKEEILDKTEGMLDVARMSIAKIDSDLRHFCMGKVRRACLEELKIPFPRAEQEEREPTDDSSQWTHLGSSPPTEENPCCCTPNCVCRLRTSRDVQSEPGQSLSSPPATQAARARTNTTGSQQLYGVHQPPRRQQGKQVFPTEFYAEQRGSSRYPRFTPSSPEPSSSPHPSTKSLPSQQGQDLPQAPVEAPPARPSFNSRRLVSAGGDLPLSKREIFPDDHLPQPEERGWAMTKEQFEALPTPRRPSNVAAGEAGPAPRRPSWVKRVFSRSNSYSQ</sequence>
<feature type="region of interest" description="Disordered" evidence="1">
    <location>
        <begin position="292"/>
        <end position="422"/>
    </location>
</feature>
<proteinExistence type="predicted"/>
<organism evidence="2 3">
    <name type="scientific">Septoria linicola</name>
    <dbReference type="NCBI Taxonomy" id="215465"/>
    <lineage>
        <taxon>Eukaryota</taxon>
        <taxon>Fungi</taxon>
        <taxon>Dikarya</taxon>
        <taxon>Ascomycota</taxon>
        <taxon>Pezizomycotina</taxon>
        <taxon>Dothideomycetes</taxon>
        <taxon>Dothideomycetidae</taxon>
        <taxon>Mycosphaerellales</taxon>
        <taxon>Mycosphaerellaceae</taxon>
        <taxon>Septoria</taxon>
    </lineage>
</organism>
<dbReference type="Proteomes" id="UP001056384">
    <property type="component" value="Chromosome 1"/>
</dbReference>
<gene>
    <name evidence="2" type="ORF">Slin15195_G007360</name>
</gene>
<feature type="compositionally biased region" description="Low complexity" evidence="1">
    <location>
        <begin position="304"/>
        <end position="315"/>
    </location>
</feature>
<feature type="compositionally biased region" description="Polar residues" evidence="1">
    <location>
        <begin position="294"/>
        <end position="303"/>
    </location>
</feature>
<evidence type="ECO:0000256" key="1">
    <source>
        <dbReference type="SAM" id="MobiDB-lite"/>
    </source>
</evidence>
<evidence type="ECO:0000313" key="2">
    <source>
        <dbReference type="EMBL" id="USW47417.1"/>
    </source>
</evidence>
<evidence type="ECO:0000313" key="3">
    <source>
        <dbReference type="Proteomes" id="UP001056384"/>
    </source>
</evidence>
<feature type="compositionally biased region" description="Basic and acidic residues" evidence="1">
    <location>
        <begin position="407"/>
        <end position="422"/>
    </location>
</feature>
<feature type="region of interest" description="Disordered" evidence="1">
    <location>
        <begin position="247"/>
        <end position="274"/>
    </location>
</feature>
<name>A0A9Q9EF96_9PEZI</name>
<reference evidence="2" key="1">
    <citation type="submission" date="2022-06" db="EMBL/GenBank/DDBJ databases">
        <title>Complete genome sequences of two strains of the flax pathogen Septoria linicola.</title>
        <authorList>
            <person name="Lapalu N."/>
            <person name="Simon A."/>
            <person name="Demenou B."/>
            <person name="Paumier D."/>
            <person name="Guillot M.-P."/>
            <person name="Gout L."/>
            <person name="Valade R."/>
        </authorList>
    </citation>
    <scope>NUCLEOTIDE SEQUENCE</scope>
    <source>
        <strain evidence="2">SE15195</strain>
    </source>
</reference>
<feature type="compositionally biased region" description="Low complexity" evidence="1">
    <location>
        <begin position="446"/>
        <end position="457"/>
    </location>
</feature>
<dbReference type="OrthoDB" id="3644924at2759"/>
<accession>A0A9Q9EF96</accession>
<feature type="compositionally biased region" description="Low complexity" evidence="1">
    <location>
        <begin position="364"/>
        <end position="373"/>
    </location>
</feature>
<feature type="region of interest" description="Disordered" evidence="1">
    <location>
        <begin position="435"/>
        <end position="459"/>
    </location>
</feature>
<keyword evidence="3" id="KW-1185">Reference proteome</keyword>
<dbReference type="EMBL" id="CP099418">
    <property type="protein sequence ID" value="USW47417.1"/>
    <property type="molecule type" value="Genomic_DNA"/>
</dbReference>